<proteinExistence type="predicted"/>
<gene>
    <name evidence="1" type="ORF">DSO57_1026615</name>
</gene>
<reference evidence="1" key="1">
    <citation type="submission" date="2022-04" db="EMBL/GenBank/DDBJ databases">
        <title>Genome of the entomopathogenic fungus Entomophthora muscae.</title>
        <authorList>
            <person name="Elya C."/>
            <person name="Lovett B.R."/>
            <person name="Lee E."/>
            <person name="Macias A.M."/>
            <person name="Hajek A.E."/>
            <person name="De Bivort B.L."/>
            <person name="Kasson M.T."/>
            <person name="De Fine Licht H.H."/>
            <person name="Stajich J.E."/>
        </authorList>
    </citation>
    <scope>NUCLEOTIDE SEQUENCE</scope>
    <source>
        <strain evidence="1">Berkeley</strain>
    </source>
</reference>
<evidence type="ECO:0000313" key="1">
    <source>
        <dbReference type="EMBL" id="KAJ9060841.1"/>
    </source>
</evidence>
<evidence type="ECO:0000313" key="2">
    <source>
        <dbReference type="Proteomes" id="UP001165960"/>
    </source>
</evidence>
<accession>A0ACC2SEQ7</accession>
<comment type="caution">
    <text evidence="1">The sequence shown here is derived from an EMBL/GenBank/DDBJ whole genome shotgun (WGS) entry which is preliminary data.</text>
</comment>
<sequence>MPVLHQHFQENTLTYIKNTEKVLGLAAMLSGNTFDWFGKATQEDVEFIMDYAKFEAELTATGKTATRYYTLGSLFEIQKEDLPIQTYINKFFKLKTQTKLEDKMTTIIFRKFQGSSLGQPARCFQG</sequence>
<keyword evidence="2" id="KW-1185">Reference proteome</keyword>
<organism evidence="1 2">
    <name type="scientific">Entomophthora muscae</name>
    <dbReference type="NCBI Taxonomy" id="34485"/>
    <lineage>
        <taxon>Eukaryota</taxon>
        <taxon>Fungi</taxon>
        <taxon>Fungi incertae sedis</taxon>
        <taxon>Zoopagomycota</taxon>
        <taxon>Entomophthoromycotina</taxon>
        <taxon>Entomophthoromycetes</taxon>
        <taxon>Entomophthorales</taxon>
        <taxon>Entomophthoraceae</taxon>
        <taxon>Entomophthora</taxon>
    </lineage>
</organism>
<dbReference type="EMBL" id="QTSX02005127">
    <property type="protein sequence ID" value="KAJ9060841.1"/>
    <property type="molecule type" value="Genomic_DNA"/>
</dbReference>
<protein>
    <submittedName>
        <fullName evidence="1">Uncharacterized protein</fullName>
    </submittedName>
</protein>
<name>A0ACC2SEQ7_9FUNG</name>
<dbReference type="Proteomes" id="UP001165960">
    <property type="component" value="Unassembled WGS sequence"/>
</dbReference>